<gene>
    <name evidence="2" type="ORF">B0H65DRAFT_263712</name>
</gene>
<feature type="signal peptide" evidence="1">
    <location>
        <begin position="1"/>
        <end position="23"/>
    </location>
</feature>
<protein>
    <recommendedName>
        <fullName evidence="4">Secreted protein</fullName>
    </recommendedName>
</protein>
<evidence type="ECO:0008006" key="4">
    <source>
        <dbReference type="Google" id="ProtNLM"/>
    </source>
</evidence>
<feature type="chain" id="PRO_5042058541" description="Secreted protein" evidence="1">
    <location>
        <begin position="24"/>
        <end position="94"/>
    </location>
</feature>
<sequence>MFLKTTTLALTAVITLPSHLVSCATGEAQSLLAVTSQGILRPPSRRRAANSILFQVLIFDDSSMLVSKRSLFSQTHNDKGLLKIRFDDTLPIFS</sequence>
<keyword evidence="1" id="KW-0732">Signal</keyword>
<name>A0AAE0JAQ0_9PEZI</name>
<reference evidence="2" key="2">
    <citation type="submission" date="2023-06" db="EMBL/GenBank/DDBJ databases">
        <authorList>
            <consortium name="Lawrence Berkeley National Laboratory"/>
            <person name="Haridas S."/>
            <person name="Hensen N."/>
            <person name="Bonometti L."/>
            <person name="Westerberg I."/>
            <person name="Brannstrom I.O."/>
            <person name="Guillou S."/>
            <person name="Cros-Aarteil S."/>
            <person name="Calhoun S."/>
            <person name="Kuo A."/>
            <person name="Mondo S."/>
            <person name="Pangilinan J."/>
            <person name="Riley R."/>
            <person name="Labutti K."/>
            <person name="Andreopoulos B."/>
            <person name="Lipzen A."/>
            <person name="Chen C."/>
            <person name="Yanf M."/>
            <person name="Daum C."/>
            <person name="Ng V."/>
            <person name="Clum A."/>
            <person name="Steindorff A."/>
            <person name="Ohm R."/>
            <person name="Martin F."/>
            <person name="Silar P."/>
            <person name="Natvig D."/>
            <person name="Lalanne C."/>
            <person name="Gautier V."/>
            <person name="Ament-Velasquez S.L."/>
            <person name="Kruys A."/>
            <person name="Hutchinson M.I."/>
            <person name="Powell A.J."/>
            <person name="Barry K."/>
            <person name="Miller A.N."/>
            <person name="Grigoriev I.V."/>
            <person name="Debuchy R."/>
            <person name="Gladieux P."/>
            <person name="Thoren M.H."/>
            <person name="Johannesson H."/>
        </authorList>
    </citation>
    <scope>NUCLEOTIDE SEQUENCE</scope>
    <source>
        <strain evidence="2">CBS 560.94</strain>
    </source>
</reference>
<dbReference type="Proteomes" id="UP001278500">
    <property type="component" value="Unassembled WGS sequence"/>
</dbReference>
<dbReference type="RefSeq" id="XP_062679512.1">
    <property type="nucleotide sequence ID" value="XM_062822660.1"/>
</dbReference>
<organism evidence="2 3">
    <name type="scientific">Neurospora tetraspora</name>
    <dbReference type="NCBI Taxonomy" id="94610"/>
    <lineage>
        <taxon>Eukaryota</taxon>
        <taxon>Fungi</taxon>
        <taxon>Dikarya</taxon>
        <taxon>Ascomycota</taxon>
        <taxon>Pezizomycotina</taxon>
        <taxon>Sordariomycetes</taxon>
        <taxon>Sordariomycetidae</taxon>
        <taxon>Sordariales</taxon>
        <taxon>Sordariaceae</taxon>
        <taxon>Neurospora</taxon>
    </lineage>
</organism>
<evidence type="ECO:0000313" key="3">
    <source>
        <dbReference type="Proteomes" id="UP001278500"/>
    </source>
</evidence>
<dbReference type="GeneID" id="87859814"/>
<evidence type="ECO:0000313" key="2">
    <source>
        <dbReference type="EMBL" id="KAK3340570.1"/>
    </source>
</evidence>
<dbReference type="AlphaFoldDB" id="A0AAE0JAQ0"/>
<comment type="caution">
    <text evidence="2">The sequence shown here is derived from an EMBL/GenBank/DDBJ whole genome shotgun (WGS) entry which is preliminary data.</text>
</comment>
<dbReference type="EMBL" id="JAUEPP010000006">
    <property type="protein sequence ID" value="KAK3340570.1"/>
    <property type="molecule type" value="Genomic_DNA"/>
</dbReference>
<proteinExistence type="predicted"/>
<reference evidence="2" key="1">
    <citation type="journal article" date="2023" name="Mol. Phylogenet. Evol.">
        <title>Genome-scale phylogeny and comparative genomics of the fungal order Sordariales.</title>
        <authorList>
            <person name="Hensen N."/>
            <person name="Bonometti L."/>
            <person name="Westerberg I."/>
            <person name="Brannstrom I.O."/>
            <person name="Guillou S."/>
            <person name="Cros-Aarteil S."/>
            <person name="Calhoun S."/>
            <person name="Haridas S."/>
            <person name="Kuo A."/>
            <person name="Mondo S."/>
            <person name="Pangilinan J."/>
            <person name="Riley R."/>
            <person name="LaButti K."/>
            <person name="Andreopoulos B."/>
            <person name="Lipzen A."/>
            <person name="Chen C."/>
            <person name="Yan M."/>
            <person name="Daum C."/>
            <person name="Ng V."/>
            <person name="Clum A."/>
            <person name="Steindorff A."/>
            <person name="Ohm R.A."/>
            <person name="Martin F."/>
            <person name="Silar P."/>
            <person name="Natvig D.O."/>
            <person name="Lalanne C."/>
            <person name="Gautier V."/>
            <person name="Ament-Velasquez S.L."/>
            <person name="Kruys A."/>
            <person name="Hutchinson M.I."/>
            <person name="Powell A.J."/>
            <person name="Barry K."/>
            <person name="Miller A.N."/>
            <person name="Grigoriev I.V."/>
            <person name="Debuchy R."/>
            <person name="Gladieux P."/>
            <person name="Hiltunen Thoren M."/>
            <person name="Johannesson H."/>
        </authorList>
    </citation>
    <scope>NUCLEOTIDE SEQUENCE</scope>
    <source>
        <strain evidence="2">CBS 560.94</strain>
    </source>
</reference>
<keyword evidence="3" id="KW-1185">Reference proteome</keyword>
<evidence type="ECO:0000256" key="1">
    <source>
        <dbReference type="SAM" id="SignalP"/>
    </source>
</evidence>
<accession>A0AAE0JAQ0</accession>